<dbReference type="OrthoDB" id="2143914at2759"/>
<evidence type="ECO:0000256" key="3">
    <source>
        <dbReference type="ARBA" id="ARBA00023015"/>
    </source>
</evidence>
<keyword evidence="2" id="KW-0677">Repeat</keyword>
<feature type="domain" description="HTH myb-type" evidence="7">
    <location>
        <begin position="27"/>
        <end position="63"/>
    </location>
</feature>
<evidence type="ECO:0000313" key="8">
    <source>
        <dbReference type="EMBL" id="PQP97570.1"/>
    </source>
</evidence>
<keyword evidence="4" id="KW-0238">DNA-binding</keyword>
<dbReference type="AlphaFoldDB" id="A0A314Y0H5"/>
<dbReference type="SUPFAM" id="SSF46689">
    <property type="entry name" value="Homeodomain-like"/>
    <property type="match status" value="1"/>
</dbReference>
<sequence length="63" mass="7615">MELYPKTSWFAEVWKELQIKVDKLFETRSQERGSFSEQEERTIIEVHRILGNKWAQIAKAFAW</sequence>
<reference evidence="8 9" key="1">
    <citation type="submission" date="2018-02" db="EMBL/GenBank/DDBJ databases">
        <title>Draft genome of wild Prunus yedoensis var. nudiflora.</title>
        <authorList>
            <person name="Baek S."/>
            <person name="Kim J.-H."/>
            <person name="Choi K."/>
            <person name="Kim G.-B."/>
            <person name="Cho A."/>
            <person name="Jang H."/>
            <person name="Shin C.-H."/>
            <person name="Yu H.-J."/>
            <person name="Mun J.-H."/>
        </authorList>
    </citation>
    <scope>NUCLEOTIDE SEQUENCE [LARGE SCALE GENOMIC DNA]</scope>
    <source>
        <strain evidence="9">cv. Jeju island</strain>
        <tissue evidence="8">Leaf</tissue>
    </source>
</reference>
<dbReference type="InterPro" id="IPR017930">
    <property type="entry name" value="Myb_dom"/>
</dbReference>
<keyword evidence="6" id="KW-0539">Nucleus</keyword>
<dbReference type="InterPro" id="IPR051953">
    <property type="entry name" value="Plant_SW-associated_TFs"/>
</dbReference>
<dbReference type="InterPro" id="IPR001005">
    <property type="entry name" value="SANT/Myb"/>
</dbReference>
<keyword evidence="3" id="KW-0805">Transcription regulation</keyword>
<dbReference type="Proteomes" id="UP000250321">
    <property type="component" value="Unassembled WGS sequence"/>
</dbReference>
<dbReference type="PANTHER" id="PTHR47997">
    <property type="entry name" value="MYB DOMAIN PROTEIN 55"/>
    <property type="match status" value="1"/>
</dbReference>
<evidence type="ECO:0000259" key="7">
    <source>
        <dbReference type="PROSITE" id="PS51294"/>
    </source>
</evidence>
<dbReference type="Pfam" id="PF00249">
    <property type="entry name" value="Myb_DNA-binding"/>
    <property type="match status" value="1"/>
</dbReference>
<evidence type="ECO:0000256" key="6">
    <source>
        <dbReference type="ARBA" id="ARBA00023242"/>
    </source>
</evidence>
<dbReference type="InterPro" id="IPR009057">
    <property type="entry name" value="Homeodomain-like_sf"/>
</dbReference>
<dbReference type="GO" id="GO:0005634">
    <property type="term" value="C:nucleus"/>
    <property type="evidence" value="ECO:0007669"/>
    <property type="project" value="UniProtKB-SubCell"/>
</dbReference>
<accession>A0A314Y0H5</accession>
<comment type="caution">
    <text evidence="8">The sequence shown here is derived from an EMBL/GenBank/DDBJ whole genome shotgun (WGS) entry which is preliminary data.</text>
</comment>
<dbReference type="Gene3D" id="1.10.10.60">
    <property type="entry name" value="Homeodomain-like"/>
    <property type="match status" value="1"/>
</dbReference>
<name>A0A314Y0H5_PRUYE</name>
<keyword evidence="9" id="KW-1185">Reference proteome</keyword>
<evidence type="ECO:0000256" key="5">
    <source>
        <dbReference type="ARBA" id="ARBA00023163"/>
    </source>
</evidence>
<comment type="subcellular location">
    <subcellularLocation>
        <location evidence="1">Nucleus</location>
    </subcellularLocation>
</comment>
<dbReference type="PROSITE" id="PS51294">
    <property type="entry name" value="HTH_MYB"/>
    <property type="match status" value="1"/>
</dbReference>
<dbReference type="PANTHER" id="PTHR47997:SF76">
    <property type="entry name" value="OS07G0497500 PROTEIN"/>
    <property type="match status" value="1"/>
</dbReference>
<proteinExistence type="predicted"/>
<protein>
    <recommendedName>
        <fullName evidence="7">HTH myb-type domain-containing protein</fullName>
    </recommendedName>
</protein>
<evidence type="ECO:0000256" key="2">
    <source>
        <dbReference type="ARBA" id="ARBA00022737"/>
    </source>
</evidence>
<evidence type="ECO:0000313" key="9">
    <source>
        <dbReference type="Proteomes" id="UP000250321"/>
    </source>
</evidence>
<keyword evidence="5" id="KW-0804">Transcription</keyword>
<dbReference type="GO" id="GO:0003677">
    <property type="term" value="F:DNA binding"/>
    <property type="evidence" value="ECO:0007669"/>
    <property type="project" value="UniProtKB-KW"/>
</dbReference>
<gene>
    <name evidence="8" type="ORF">Pyn_01916</name>
</gene>
<organism evidence="8 9">
    <name type="scientific">Prunus yedoensis var. nudiflora</name>
    <dbReference type="NCBI Taxonomy" id="2094558"/>
    <lineage>
        <taxon>Eukaryota</taxon>
        <taxon>Viridiplantae</taxon>
        <taxon>Streptophyta</taxon>
        <taxon>Embryophyta</taxon>
        <taxon>Tracheophyta</taxon>
        <taxon>Spermatophyta</taxon>
        <taxon>Magnoliopsida</taxon>
        <taxon>eudicotyledons</taxon>
        <taxon>Gunneridae</taxon>
        <taxon>Pentapetalae</taxon>
        <taxon>rosids</taxon>
        <taxon>fabids</taxon>
        <taxon>Rosales</taxon>
        <taxon>Rosaceae</taxon>
        <taxon>Amygdaloideae</taxon>
        <taxon>Amygdaleae</taxon>
        <taxon>Prunus</taxon>
    </lineage>
</organism>
<dbReference type="EMBL" id="PJQY01001973">
    <property type="protein sequence ID" value="PQP97570.1"/>
    <property type="molecule type" value="Genomic_DNA"/>
</dbReference>
<evidence type="ECO:0000256" key="1">
    <source>
        <dbReference type="ARBA" id="ARBA00004123"/>
    </source>
</evidence>
<evidence type="ECO:0000256" key="4">
    <source>
        <dbReference type="ARBA" id="ARBA00023125"/>
    </source>
</evidence>